<comment type="caution">
    <text evidence="4">The sequence shown here is derived from an EMBL/GenBank/DDBJ whole genome shotgun (WGS) entry which is preliminary data.</text>
</comment>
<keyword evidence="3" id="KW-0106">Calcium</keyword>
<reference evidence="4 5" key="1">
    <citation type="submission" date="2018-12" db="EMBL/GenBank/DDBJ databases">
        <title>The Draft Genome Sequence of the Soil Bacterium Pedobacter tournemirensis R1.</title>
        <authorList>
            <person name="He J."/>
        </authorList>
    </citation>
    <scope>NUCLEOTIDE SEQUENCE [LARGE SCALE GENOMIC DNA]</scope>
    <source>
        <strain evidence="4 5">R1</strain>
    </source>
</reference>
<dbReference type="Pfam" id="PF01263">
    <property type="entry name" value="Aldose_epim"/>
    <property type="match status" value="1"/>
</dbReference>
<protein>
    <submittedName>
        <fullName evidence="4">Aldose 1-epimerase family protein</fullName>
    </submittedName>
</protein>
<accession>A0A4Q0MFW4</accession>
<dbReference type="GO" id="GO:0016853">
    <property type="term" value="F:isomerase activity"/>
    <property type="evidence" value="ECO:0007669"/>
    <property type="project" value="InterPro"/>
</dbReference>
<dbReference type="InterPro" id="IPR011013">
    <property type="entry name" value="Gal_mutarotase_sf_dom"/>
</dbReference>
<dbReference type="CDD" id="cd09024">
    <property type="entry name" value="Aldose_epim_lacX"/>
    <property type="match status" value="1"/>
</dbReference>
<sequence length="287" mass="33172">MITLENEGFVASIDIKGGELHSFFSKTNGLEYLWNGDPEYWPRHTPVLFPIVGGLKDDSFFYNGQEYSLIKHGFARDMDFEVEEVSATAVTLVLKSNDETLKSYPFHFELRHTYQLDDSRITLTYEVSNPSENKMFFSLGAHPAFKVPLLQGTNYTDYYLEFEQKETSSQWKINGNLIAEPVPFLNNEDKLPLKHDLFYQDAIVFKNLKSETITIRSDKTPHGLRYHFKGFPYMGIWAAKDAPFVCIEPWCGIADSVNHDKNLENKEGIIELPPLEKWRKSTTMEIF</sequence>
<organism evidence="4 5">
    <name type="scientific">Arcticibacter tournemirensis</name>
    <dbReference type="NCBI Taxonomy" id="699437"/>
    <lineage>
        <taxon>Bacteria</taxon>
        <taxon>Pseudomonadati</taxon>
        <taxon>Bacteroidota</taxon>
        <taxon>Sphingobacteriia</taxon>
        <taxon>Sphingobacteriales</taxon>
        <taxon>Sphingobacteriaceae</taxon>
        <taxon>Arcticibacter</taxon>
    </lineage>
</organism>
<proteinExistence type="predicted"/>
<dbReference type="GO" id="GO:0005975">
    <property type="term" value="P:carbohydrate metabolic process"/>
    <property type="evidence" value="ECO:0007669"/>
    <property type="project" value="InterPro"/>
</dbReference>
<comment type="subunit">
    <text evidence="2">Monomer.</text>
</comment>
<dbReference type="PANTHER" id="PTHR11122">
    <property type="entry name" value="APOSPORY-ASSOCIATED PROTEIN C-RELATED"/>
    <property type="match status" value="1"/>
</dbReference>
<dbReference type="GO" id="GO:0030246">
    <property type="term" value="F:carbohydrate binding"/>
    <property type="evidence" value="ECO:0007669"/>
    <property type="project" value="InterPro"/>
</dbReference>
<dbReference type="AlphaFoldDB" id="A0A4Q0MFW4"/>
<dbReference type="SUPFAM" id="SSF74650">
    <property type="entry name" value="Galactose mutarotase-like"/>
    <property type="match status" value="1"/>
</dbReference>
<evidence type="ECO:0000313" key="5">
    <source>
        <dbReference type="Proteomes" id="UP000290848"/>
    </source>
</evidence>
<evidence type="ECO:0000313" key="4">
    <source>
        <dbReference type="EMBL" id="RXF71859.1"/>
    </source>
</evidence>
<gene>
    <name evidence="4" type="ORF">EKH83_04010</name>
</gene>
<dbReference type="Proteomes" id="UP000290848">
    <property type="component" value="Unassembled WGS sequence"/>
</dbReference>
<dbReference type="RefSeq" id="WP_128768108.1">
    <property type="nucleotide sequence ID" value="NZ_RXOC01000002.1"/>
</dbReference>
<name>A0A4Q0MFW4_9SPHI</name>
<evidence type="ECO:0000256" key="1">
    <source>
        <dbReference type="ARBA" id="ARBA00001913"/>
    </source>
</evidence>
<dbReference type="Gene3D" id="2.70.98.10">
    <property type="match status" value="1"/>
</dbReference>
<comment type="cofactor">
    <cofactor evidence="1">
        <name>Ca(2+)</name>
        <dbReference type="ChEBI" id="CHEBI:29108"/>
    </cofactor>
</comment>
<dbReference type="InterPro" id="IPR014718">
    <property type="entry name" value="GH-type_carb-bd"/>
</dbReference>
<evidence type="ECO:0000256" key="2">
    <source>
        <dbReference type="ARBA" id="ARBA00011245"/>
    </source>
</evidence>
<dbReference type="EMBL" id="RXOC01000002">
    <property type="protein sequence ID" value="RXF71859.1"/>
    <property type="molecule type" value="Genomic_DNA"/>
</dbReference>
<dbReference type="PANTHER" id="PTHR11122:SF13">
    <property type="entry name" value="GLUCOSE-6-PHOSPHATE 1-EPIMERASE"/>
    <property type="match status" value="1"/>
</dbReference>
<evidence type="ECO:0000256" key="3">
    <source>
        <dbReference type="ARBA" id="ARBA00022837"/>
    </source>
</evidence>
<dbReference type="InterPro" id="IPR008183">
    <property type="entry name" value="Aldose_1/G6P_1-epimerase"/>
</dbReference>
<dbReference type="InterPro" id="IPR037481">
    <property type="entry name" value="LacX"/>
</dbReference>